<dbReference type="Proteomes" id="UP000176631">
    <property type="component" value="Unassembled WGS sequence"/>
</dbReference>
<reference evidence="1 2" key="1">
    <citation type="journal article" date="2016" name="Nat. Commun.">
        <title>Thousands of microbial genomes shed light on interconnected biogeochemical processes in an aquifer system.</title>
        <authorList>
            <person name="Anantharaman K."/>
            <person name="Brown C.T."/>
            <person name="Hug L.A."/>
            <person name="Sharon I."/>
            <person name="Castelle C.J."/>
            <person name="Probst A.J."/>
            <person name="Thomas B.C."/>
            <person name="Singh A."/>
            <person name="Wilkins M.J."/>
            <person name="Karaoz U."/>
            <person name="Brodie E.L."/>
            <person name="Williams K.H."/>
            <person name="Hubbard S.S."/>
            <person name="Banfield J.F."/>
        </authorList>
    </citation>
    <scope>NUCLEOTIDE SEQUENCE [LARGE SCALE GENOMIC DNA]</scope>
</reference>
<accession>A0A1G1W9L9</accession>
<proteinExistence type="predicted"/>
<organism evidence="1 2">
    <name type="scientific">Candidatus Woykebacteria bacterium RBG_13_40_15</name>
    <dbReference type="NCBI Taxonomy" id="1802593"/>
    <lineage>
        <taxon>Bacteria</taxon>
        <taxon>Candidatus Woykeibacteriota</taxon>
    </lineage>
</organism>
<dbReference type="AlphaFoldDB" id="A0A1G1W9L9"/>
<evidence type="ECO:0000313" key="1">
    <source>
        <dbReference type="EMBL" id="OGY24355.1"/>
    </source>
</evidence>
<gene>
    <name evidence="1" type="ORF">A2172_00155</name>
</gene>
<comment type="caution">
    <text evidence="1">The sequence shown here is derived from an EMBL/GenBank/DDBJ whole genome shotgun (WGS) entry which is preliminary data.</text>
</comment>
<protein>
    <recommendedName>
        <fullName evidence="3">Excalibur calcium-binding domain-containing protein</fullName>
    </recommendedName>
</protein>
<sequence length="71" mass="7029">MIAVGTYVAPKASAPQSNCDPNYSGACVPIASDVDCAGGSGNGPAYVAGPVYVIGTDIYDLDRDGDGVGCE</sequence>
<name>A0A1G1W9L9_9BACT</name>
<evidence type="ECO:0008006" key="3">
    <source>
        <dbReference type="Google" id="ProtNLM"/>
    </source>
</evidence>
<dbReference type="EMBL" id="MHCP01000014">
    <property type="protein sequence ID" value="OGY24355.1"/>
    <property type="molecule type" value="Genomic_DNA"/>
</dbReference>
<evidence type="ECO:0000313" key="2">
    <source>
        <dbReference type="Proteomes" id="UP000176631"/>
    </source>
</evidence>